<dbReference type="Pfam" id="PF08284">
    <property type="entry name" value="RVP_2"/>
    <property type="match status" value="1"/>
</dbReference>
<keyword evidence="2" id="KW-1185">Reference proteome</keyword>
<dbReference type="PANTHER" id="PTHR15503">
    <property type="entry name" value="LDOC1 RELATED"/>
    <property type="match status" value="1"/>
</dbReference>
<dbReference type="RefSeq" id="XP_027343096.1">
    <property type="nucleotide sequence ID" value="XM_027487295.1"/>
</dbReference>
<dbReference type="KEGG" id="aprc:113855664"/>
<dbReference type="AlphaFoldDB" id="A0A8B8KH52"/>
<gene>
    <name evidence="3" type="primary">LOC113855664</name>
</gene>
<dbReference type="GeneID" id="113855664"/>
<dbReference type="Gene3D" id="2.40.70.10">
    <property type="entry name" value="Acid Proteases"/>
    <property type="match status" value="1"/>
</dbReference>
<evidence type="ECO:0000313" key="2">
    <source>
        <dbReference type="Proteomes" id="UP000694853"/>
    </source>
</evidence>
<name>A0A8B8KH52_ABRPR</name>
<organism evidence="2 3">
    <name type="scientific">Abrus precatorius</name>
    <name type="common">Indian licorice</name>
    <name type="synonym">Glycine abrus</name>
    <dbReference type="NCBI Taxonomy" id="3816"/>
    <lineage>
        <taxon>Eukaryota</taxon>
        <taxon>Viridiplantae</taxon>
        <taxon>Streptophyta</taxon>
        <taxon>Embryophyta</taxon>
        <taxon>Tracheophyta</taxon>
        <taxon>Spermatophyta</taxon>
        <taxon>Magnoliopsida</taxon>
        <taxon>eudicotyledons</taxon>
        <taxon>Gunneridae</taxon>
        <taxon>Pentapetalae</taxon>
        <taxon>rosids</taxon>
        <taxon>fabids</taxon>
        <taxon>Fabales</taxon>
        <taxon>Fabaceae</taxon>
        <taxon>Papilionoideae</taxon>
        <taxon>50 kb inversion clade</taxon>
        <taxon>NPAAA clade</taxon>
        <taxon>indigoferoid/millettioid clade</taxon>
        <taxon>Abreae</taxon>
        <taxon>Abrus</taxon>
    </lineage>
</organism>
<evidence type="ECO:0000256" key="1">
    <source>
        <dbReference type="SAM" id="MobiDB-lite"/>
    </source>
</evidence>
<reference evidence="2" key="1">
    <citation type="journal article" date="2019" name="Toxins">
        <title>Detection of Abrin-Like and Prepropulchellin-Like Toxin Genes and Transcripts Using Whole Genome Sequencing and Full-Length Transcript Sequencing of Abrus precatorius.</title>
        <authorList>
            <person name="Hovde B.T."/>
            <person name="Daligault H.E."/>
            <person name="Hanschen E.R."/>
            <person name="Kunde Y.A."/>
            <person name="Johnson M.B."/>
            <person name="Starkenburg S.R."/>
            <person name="Johnson S.L."/>
        </authorList>
    </citation>
    <scope>NUCLEOTIDE SEQUENCE [LARGE SCALE GENOMIC DNA]</scope>
</reference>
<accession>A0A8B8KH52</accession>
<dbReference type="InterPro" id="IPR032567">
    <property type="entry name" value="RTL1-rel"/>
</dbReference>
<dbReference type="InterPro" id="IPR043502">
    <property type="entry name" value="DNA/RNA_pol_sf"/>
</dbReference>
<dbReference type="CDD" id="cd00303">
    <property type="entry name" value="retropepsin_like"/>
    <property type="match status" value="1"/>
</dbReference>
<protein>
    <submittedName>
        <fullName evidence="3">Uncharacterized protein LOC113855664</fullName>
    </submittedName>
</protein>
<evidence type="ECO:0000313" key="3">
    <source>
        <dbReference type="RefSeq" id="XP_027343096.1"/>
    </source>
</evidence>
<reference evidence="3" key="2">
    <citation type="submission" date="2025-08" db="UniProtKB">
        <authorList>
            <consortium name="RefSeq"/>
        </authorList>
    </citation>
    <scope>IDENTIFICATION</scope>
    <source>
        <tissue evidence="3">Young leaves</tissue>
    </source>
</reference>
<dbReference type="InterPro" id="IPR021109">
    <property type="entry name" value="Peptidase_aspartic_dom_sf"/>
</dbReference>
<feature type="region of interest" description="Disordered" evidence="1">
    <location>
        <begin position="16"/>
        <end position="36"/>
    </location>
</feature>
<dbReference type="PANTHER" id="PTHR15503:SF45">
    <property type="entry name" value="RNA-DIRECTED DNA POLYMERASE HOMOLOG"/>
    <property type="match status" value="1"/>
</dbReference>
<feature type="compositionally biased region" description="Low complexity" evidence="1">
    <location>
        <begin position="16"/>
        <end position="27"/>
    </location>
</feature>
<proteinExistence type="predicted"/>
<dbReference type="Gene3D" id="3.10.10.10">
    <property type="entry name" value="HIV Type 1 Reverse Transcriptase, subunit A, domain 1"/>
    <property type="match status" value="1"/>
</dbReference>
<sequence>MGHLTNAYWFAPQRSESISGSNKSSPKGSGGSKSNVQGKVFAMTGSEATKSDDLIRDKCILKDKFVDVLFDSSSTHPFVSLDCISCLKLPVSSLPCTVVVSTPTDQLVVTSHLDIVLGMDWLSSNHILLNCKEKTLIFDAKVSGDSRFLSGSDSRSMNNAKAFMVLFFIEVERSRKVESIAVVNEFLEVFSKDVTELSLEREIEFIIDLMPEASPVSITPYRMSPIELVEVKKQVENLLERQFAIPSVSPWEASDVTP</sequence>
<dbReference type="SUPFAM" id="SSF56672">
    <property type="entry name" value="DNA/RNA polymerases"/>
    <property type="match status" value="1"/>
</dbReference>
<dbReference type="OrthoDB" id="1436782at2759"/>
<dbReference type="Proteomes" id="UP000694853">
    <property type="component" value="Unplaced"/>
</dbReference>